<dbReference type="SUPFAM" id="SSF46689">
    <property type="entry name" value="Homeodomain-like"/>
    <property type="match status" value="1"/>
</dbReference>
<evidence type="ECO:0000256" key="5">
    <source>
        <dbReference type="ARBA" id="ARBA00023125"/>
    </source>
</evidence>
<dbReference type="FunFam" id="1.10.10.60:FF:000229">
    <property type="entry name" value="Homeobox-leucine zipper protein HDG1"/>
    <property type="match status" value="1"/>
</dbReference>
<dbReference type="CDD" id="cd08875">
    <property type="entry name" value="START_ArGLABRA2_like"/>
    <property type="match status" value="1"/>
</dbReference>
<dbReference type="KEGG" id="cam:101507325"/>
<dbReference type="AlphaFoldDB" id="A0A1S2XAZ4"/>
<reference evidence="16" key="2">
    <citation type="submission" date="2025-08" db="UniProtKB">
        <authorList>
            <consortium name="RefSeq"/>
        </authorList>
    </citation>
    <scope>IDENTIFICATION</scope>
    <source>
        <tissue evidence="16">Etiolated seedlings</tissue>
    </source>
</reference>
<sequence>MDYSMGGGSGSGDEDIDNLQNGKRSSSYKRLTSAQTAVLENFMKECHHPDEAQRRQLAEEVGLEPKQIKFWFQNKRTLLKNQHERENNSTLRAENERIHNENYLIREALKATICSTCGGPPFPEEEHERFMNHMQEENAKLKEECEKVSNFLARYMEKEISLPELEQALNSIEAFSRDMEPEISLNQTVGESSSQVNGNLTMHQAGMFSTGNYDTEKLMMSQIVAIAMEELVRLVRVNEPFWINSSTNQDGKYTLLKDSYEQVFPKNNHFKGANVCEESSKYSGIVNLSGVQLVDMFLDTVKWTNLFPTIVTKAETIKVFETGSVGNRDGALLLMYEEMHILSPLVRPREFHIVRYCKQVDVGVWVITDVSFDSTSQPNTSSLSRSWKHPSGCIIREMPNGACLVTWVEHVEVDDKIHSHQLYRDLVNSFSLYGAESWIKELQRMCQRSVSFFLERIPIHESRGVIQTIEGRKGVMKFAHRMVKMFCECLTMTGQLEFQHLSLDSIGGVRVSVRKTTSTGQPNGMVVAAATTLWLPLSADKVFEFLRDPTKRSQWDVLSCGNPVHEIAHISNGLYPGNCISIIQPFIPSENHTLILQESFTSPVGSYVIYAATDTTSMNVAIRGEDSKELQILPSGFVVCSKGQPNVTLEETFNNGNSSVDGSGGTLLTLAYQILTSSTNGIDKPLNMESVATVNTLLSNTILKVKEALMTSTT</sequence>
<gene>
    <name evidence="16" type="primary">LOC101507325</name>
</gene>
<evidence type="ECO:0000259" key="14">
    <source>
        <dbReference type="PROSITE" id="PS50848"/>
    </source>
</evidence>
<dbReference type="Pfam" id="PF00046">
    <property type="entry name" value="Homeodomain"/>
    <property type="match status" value="1"/>
</dbReference>
<dbReference type="STRING" id="3827.A0A1S2XAZ4"/>
<evidence type="ECO:0000256" key="9">
    <source>
        <dbReference type="PROSITE-ProRule" id="PRU00108"/>
    </source>
</evidence>
<keyword evidence="6 9" id="KW-0371">Homeobox</keyword>
<dbReference type="Pfam" id="PF01852">
    <property type="entry name" value="START"/>
    <property type="match status" value="1"/>
</dbReference>
<dbReference type="SMART" id="SM00389">
    <property type="entry name" value="HOX"/>
    <property type="match status" value="1"/>
</dbReference>
<dbReference type="PROSITE" id="PS00027">
    <property type="entry name" value="HOMEOBOX_1"/>
    <property type="match status" value="1"/>
</dbReference>
<dbReference type="SMART" id="SM00234">
    <property type="entry name" value="START"/>
    <property type="match status" value="1"/>
</dbReference>
<evidence type="ECO:0000256" key="11">
    <source>
        <dbReference type="SAM" id="Coils"/>
    </source>
</evidence>
<dbReference type="OrthoDB" id="1422316at2759"/>
<keyword evidence="3" id="KW-0805">Transcription regulation</keyword>
<dbReference type="PaxDb" id="3827-XP_004486568.1"/>
<feature type="DNA-binding region" description="Homeobox" evidence="9">
    <location>
        <begin position="24"/>
        <end position="83"/>
    </location>
</feature>
<feature type="coiled-coil region" evidence="11">
    <location>
        <begin position="81"/>
        <end position="158"/>
    </location>
</feature>
<dbReference type="Pfam" id="PF25797">
    <property type="entry name" value="PDF2_C"/>
    <property type="match status" value="1"/>
</dbReference>
<organism evidence="15 16">
    <name type="scientific">Cicer arietinum</name>
    <name type="common">Chickpea</name>
    <name type="synonym">Garbanzo</name>
    <dbReference type="NCBI Taxonomy" id="3827"/>
    <lineage>
        <taxon>Eukaryota</taxon>
        <taxon>Viridiplantae</taxon>
        <taxon>Streptophyta</taxon>
        <taxon>Embryophyta</taxon>
        <taxon>Tracheophyta</taxon>
        <taxon>Spermatophyta</taxon>
        <taxon>Magnoliopsida</taxon>
        <taxon>eudicotyledons</taxon>
        <taxon>Gunneridae</taxon>
        <taxon>Pentapetalae</taxon>
        <taxon>rosids</taxon>
        <taxon>fabids</taxon>
        <taxon>Fabales</taxon>
        <taxon>Fabaceae</taxon>
        <taxon>Papilionoideae</taxon>
        <taxon>50 kb inversion clade</taxon>
        <taxon>NPAAA clade</taxon>
        <taxon>Hologalegina</taxon>
        <taxon>IRL clade</taxon>
        <taxon>Cicereae</taxon>
        <taxon>Cicer</taxon>
    </lineage>
</organism>
<dbReference type="eggNOG" id="ENOG502QTNV">
    <property type="taxonomic scope" value="Eukaryota"/>
</dbReference>
<dbReference type="SUPFAM" id="SSF55961">
    <property type="entry name" value="Bet v1-like"/>
    <property type="match status" value="2"/>
</dbReference>
<comment type="similarity">
    <text evidence="2">Belongs to the HD-ZIP homeobox family. Class IV subfamily.</text>
</comment>
<dbReference type="PANTHER" id="PTHR45654">
    <property type="entry name" value="HOMEOBOX-LEUCINE ZIPPER PROTEIN MERISTEM L1"/>
    <property type="match status" value="1"/>
</dbReference>
<feature type="compositionally biased region" description="Gly residues" evidence="12">
    <location>
        <begin position="1"/>
        <end position="11"/>
    </location>
</feature>
<evidence type="ECO:0000256" key="8">
    <source>
        <dbReference type="ARBA" id="ARBA00023242"/>
    </source>
</evidence>
<dbReference type="GO" id="GO:0003677">
    <property type="term" value="F:DNA binding"/>
    <property type="evidence" value="ECO:0007669"/>
    <property type="project" value="UniProtKB-UniRule"/>
</dbReference>
<evidence type="ECO:0000259" key="13">
    <source>
        <dbReference type="PROSITE" id="PS50071"/>
    </source>
</evidence>
<keyword evidence="5 9" id="KW-0238">DNA-binding</keyword>
<reference evidence="15" key="1">
    <citation type="journal article" date="2013" name="Nat. Biotechnol.">
        <title>Draft genome sequence of chickpea (Cicer arietinum) provides a resource for trait improvement.</title>
        <authorList>
            <person name="Varshney R.K."/>
            <person name="Song C."/>
            <person name="Saxena R.K."/>
            <person name="Azam S."/>
            <person name="Yu S."/>
            <person name="Sharpe A.G."/>
            <person name="Cannon S."/>
            <person name="Baek J."/>
            <person name="Rosen B.D."/>
            <person name="Tar'an B."/>
            <person name="Millan T."/>
            <person name="Zhang X."/>
            <person name="Ramsay L.D."/>
            <person name="Iwata A."/>
            <person name="Wang Y."/>
            <person name="Nelson W."/>
            <person name="Farmer A.D."/>
            <person name="Gaur P.M."/>
            <person name="Soderlund C."/>
            <person name="Penmetsa R.V."/>
            <person name="Xu C."/>
            <person name="Bharti A.K."/>
            <person name="He W."/>
            <person name="Winter P."/>
            <person name="Zhao S."/>
            <person name="Hane J.K."/>
            <person name="Carrasquilla-Garcia N."/>
            <person name="Condie J.A."/>
            <person name="Upadhyaya H.D."/>
            <person name="Luo M.C."/>
            <person name="Thudi M."/>
            <person name="Gowda C.L."/>
            <person name="Singh N.P."/>
            <person name="Lichtenzveig J."/>
            <person name="Gali K.K."/>
            <person name="Rubio J."/>
            <person name="Nadarajan N."/>
            <person name="Dolezel J."/>
            <person name="Bansal K.C."/>
            <person name="Xu X."/>
            <person name="Edwards D."/>
            <person name="Zhang G."/>
            <person name="Kahl G."/>
            <person name="Gil J."/>
            <person name="Singh K.B."/>
            <person name="Datta S.K."/>
            <person name="Jackson S.A."/>
            <person name="Wang J."/>
            <person name="Cook D.R."/>
        </authorList>
    </citation>
    <scope>NUCLEOTIDE SEQUENCE [LARGE SCALE GENOMIC DNA]</scope>
    <source>
        <strain evidence="15">cv. CDC Frontier</strain>
    </source>
</reference>
<dbReference type="GO" id="GO:0008289">
    <property type="term" value="F:lipid binding"/>
    <property type="evidence" value="ECO:0007669"/>
    <property type="project" value="InterPro"/>
</dbReference>
<evidence type="ECO:0000256" key="4">
    <source>
        <dbReference type="ARBA" id="ARBA00023054"/>
    </source>
</evidence>
<feature type="compositionally biased region" description="Polar residues" evidence="12">
    <location>
        <begin position="18"/>
        <end position="29"/>
    </location>
</feature>
<evidence type="ECO:0000313" key="16">
    <source>
        <dbReference type="RefSeq" id="XP_004486568.1"/>
    </source>
</evidence>
<dbReference type="InterPro" id="IPR009057">
    <property type="entry name" value="Homeodomain-like_sf"/>
</dbReference>
<evidence type="ECO:0000256" key="7">
    <source>
        <dbReference type="ARBA" id="ARBA00023163"/>
    </source>
</evidence>
<dbReference type="InterPro" id="IPR057993">
    <property type="entry name" value="HD-Zip_IV_C"/>
</dbReference>
<keyword evidence="8 9" id="KW-0539">Nucleus</keyword>
<dbReference type="Proteomes" id="UP000087171">
    <property type="component" value="Chromosome Ca1"/>
</dbReference>
<feature type="domain" description="Homeobox" evidence="13">
    <location>
        <begin position="22"/>
        <end position="82"/>
    </location>
</feature>
<dbReference type="InterPro" id="IPR002913">
    <property type="entry name" value="START_lipid-bd_dom"/>
</dbReference>
<evidence type="ECO:0000313" key="15">
    <source>
        <dbReference type="Proteomes" id="UP000087171"/>
    </source>
</evidence>
<dbReference type="GeneID" id="101507325"/>
<comment type="subcellular location">
    <subcellularLocation>
        <location evidence="1 9 10">Nucleus</location>
    </subcellularLocation>
</comment>
<keyword evidence="7" id="KW-0804">Transcription</keyword>
<protein>
    <submittedName>
        <fullName evidence="16">Homeobox-leucine zipper protein HDG11-like</fullName>
    </submittedName>
</protein>
<proteinExistence type="inferred from homology"/>
<accession>A0A1S2XAZ4</accession>
<dbReference type="Gene3D" id="1.10.10.60">
    <property type="entry name" value="Homeodomain-like"/>
    <property type="match status" value="1"/>
</dbReference>
<evidence type="ECO:0000256" key="12">
    <source>
        <dbReference type="SAM" id="MobiDB-lite"/>
    </source>
</evidence>
<keyword evidence="15" id="KW-1185">Reference proteome</keyword>
<dbReference type="PROSITE" id="PS50848">
    <property type="entry name" value="START"/>
    <property type="match status" value="1"/>
</dbReference>
<evidence type="ECO:0000256" key="6">
    <source>
        <dbReference type="ARBA" id="ARBA00023155"/>
    </source>
</evidence>
<dbReference type="InterPro" id="IPR001356">
    <property type="entry name" value="HD"/>
</dbReference>
<dbReference type="GO" id="GO:0000981">
    <property type="term" value="F:DNA-binding transcription factor activity, RNA polymerase II-specific"/>
    <property type="evidence" value="ECO:0007669"/>
    <property type="project" value="InterPro"/>
</dbReference>
<dbReference type="InterPro" id="IPR023393">
    <property type="entry name" value="START-like_dom_sf"/>
</dbReference>
<dbReference type="GO" id="GO:0005634">
    <property type="term" value="C:nucleus"/>
    <property type="evidence" value="ECO:0007669"/>
    <property type="project" value="UniProtKB-SubCell"/>
</dbReference>
<dbReference type="CDD" id="cd00086">
    <property type="entry name" value="homeodomain"/>
    <property type="match status" value="1"/>
</dbReference>
<dbReference type="PROSITE" id="PS50071">
    <property type="entry name" value="HOMEOBOX_2"/>
    <property type="match status" value="1"/>
</dbReference>
<evidence type="ECO:0000256" key="10">
    <source>
        <dbReference type="RuleBase" id="RU000682"/>
    </source>
</evidence>
<keyword evidence="4 11" id="KW-0175">Coiled coil</keyword>
<feature type="region of interest" description="Disordered" evidence="12">
    <location>
        <begin position="1"/>
        <end position="29"/>
    </location>
</feature>
<dbReference type="RefSeq" id="XP_004486568.1">
    <property type="nucleotide sequence ID" value="XM_004486511.3"/>
</dbReference>
<dbReference type="InterPro" id="IPR017970">
    <property type="entry name" value="Homeobox_CS"/>
</dbReference>
<evidence type="ECO:0000256" key="2">
    <source>
        <dbReference type="ARBA" id="ARBA00006789"/>
    </source>
</evidence>
<dbReference type="InterPro" id="IPR042160">
    <property type="entry name" value="HD-Zip_IV"/>
</dbReference>
<name>A0A1S2XAZ4_CICAR</name>
<evidence type="ECO:0000256" key="3">
    <source>
        <dbReference type="ARBA" id="ARBA00023015"/>
    </source>
</evidence>
<feature type="domain" description="START" evidence="14">
    <location>
        <begin position="213"/>
        <end position="451"/>
    </location>
</feature>
<dbReference type="PANTHER" id="PTHR45654:SF9">
    <property type="entry name" value="HOMEOBOX-LEUCINE ZIPPER PROTEIN HDG10-RELATED"/>
    <property type="match status" value="1"/>
</dbReference>
<evidence type="ECO:0000256" key="1">
    <source>
        <dbReference type="ARBA" id="ARBA00004123"/>
    </source>
</evidence>
<dbReference type="Gene3D" id="3.30.530.20">
    <property type="match status" value="1"/>
</dbReference>